<comment type="subcellular location">
    <subcellularLocation>
        <location evidence="1">Nucleus</location>
    </subcellularLocation>
</comment>
<keyword evidence="12" id="KW-0234">DNA repair</keyword>
<dbReference type="FunFam" id="3.40.50.300:FF:000431">
    <property type="entry name" value="Regulator of telomere elongation helicase 1"/>
    <property type="match status" value="1"/>
</dbReference>
<comment type="catalytic activity">
    <reaction evidence="15">
        <text>ATP + H2O = ADP + phosphate + H(+)</text>
        <dbReference type="Rhea" id="RHEA:13065"/>
        <dbReference type="ChEBI" id="CHEBI:15377"/>
        <dbReference type="ChEBI" id="CHEBI:15378"/>
        <dbReference type="ChEBI" id="CHEBI:30616"/>
        <dbReference type="ChEBI" id="CHEBI:43474"/>
        <dbReference type="ChEBI" id="CHEBI:456216"/>
    </reaction>
</comment>
<reference evidence="18 19" key="1">
    <citation type="journal article" date="2018" name="New Phytol.">
        <title>Phylogenomics of Endogonaceae and evolution of mycorrhizas within Mucoromycota.</title>
        <authorList>
            <person name="Chang Y."/>
            <person name="Desiro A."/>
            <person name="Na H."/>
            <person name="Sandor L."/>
            <person name="Lipzen A."/>
            <person name="Clum A."/>
            <person name="Barry K."/>
            <person name="Grigoriev I.V."/>
            <person name="Martin F.M."/>
            <person name="Stajich J.E."/>
            <person name="Smith M.E."/>
            <person name="Bonito G."/>
            <person name="Spatafora J.W."/>
        </authorList>
    </citation>
    <scope>NUCLEOTIDE SEQUENCE [LARGE SCALE GENOMIC DNA]</scope>
    <source>
        <strain evidence="18 19">AD002</strain>
    </source>
</reference>
<gene>
    <name evidence="18" type="ORF">BC938DRAFT_474857</name>
</gene>
<feature type="domain" description="ATP-dependent helicase C-terminal" evidence="17">
    <location>
        <begin position="1"/>
        <end position="157"/>
    </location>
</feature>
<keyword evidence="9" id="KW-0408">Iron</keyword>
<evidence type="ECO:0000256" key="3">
    <source>
        <dbReference type="ARBA" id="ARBA00022723"/>
    </source>
</evidence>
<keyword evidence="14" id="KW-0539">Nucleus</keyword>
<dbReference type="GO" id="GO:0010569">
    <property type="term" value="P:regulation of double-strand break repair via homologous recombination"/>
    <property type="evidence" value="ECO:0007669"/>
    <property type="project" value="TreeGrafter"/>
</dbReference>
<evidence type="ECO:0000256" key="8">
    <source>
        <dbReference type="ARBA" id="ARBA00022840"/>
    </source>
</evidence>
<evidence type="ECO:0000256" key="12">
    <source>
        <dbReference type="ARBA" id="ARBA00023204"/>
    </source>
</evidence>
<keyword evidence="6" id="KW-0378">Hydrolase</keyword>
<keyword evidence="7" id="KW-0347">Helicase</keyword>
<evidence type="ECO:0000256" key="14">
    <source>
        <dbReference type="ARBA" id="ARBA00023242"/>
    </source>
</evidence>
<evidence type="ECO:0000256" key="10">
    <source>
        <dbReference type="ARBA" id="ARBA00023014"/>
    </source>
</evidence>
<evidence type="ECO:0000256" key="7">
    <source>
        <dbReference type="ARBA" id="ARBA00022806"/>
    </source>
</evidence>
<dbReference type="SMART" id="SM00491">
    <property type="entry name" value="HELICc2"/>
    <property type="match status" value="1"/>
</dbReference>
<evidence type="ECO:0000256" key="2">
    <source>
        <dbReference type="ARBA" id="ARBA00022485"/>
    </source>
</evidence>
<proteinExistence type="predicted"/>
<dbReference type="Gene3D" id="3.40.50.300">
    <property type="entry name" value="P-loop containing nucleotide triphosphate hydrolases"/>
    <property type="match status" value="1"/>
</dbReference>
<dbReference type="PANTHER" id="PTHR11472">
    <property type="entry name" value="DNA REPAIR DEAD HELICASE RAD3/XP-D SUBFAMILY MEMBER"/>
    <property type="match status" value="1"/>
</dbReference>
<dbReference type="EMBL" id="RBNJ01019110">
    <property type="protein sequence ID" value="RUS23626.1"/>
    <property type="molecule type" value="Genomic_DNA"/>
</dbReference>
<sequence>MADCIAAWKQPMGPSKSIWDRINHHKKAFIEPKNKQELGQTMDDFYKKVADANTTGAVFFAVCRGKVSEGVDFADSRGRAVVVTGIPYASSRDPKVILKKKFLDDVQASDRSVTTSISGNEWYKQQAIRAVNQAIGRVIRHRKDYGAILLCDERFASPAIISQLSGWVRPFVKVCNNFGEAQGQVTKFFKSIESVKTGALDHLRSNSYGTHQKGTKTFLSSTRRLCRRLARMHHFVAPRKSRYSIH</sequence>
<keyword evidence="19" id="KW-1185">Reference proteome</keyword>
<evidence type="ECO:0000256" key="11">
    <source>
        <dbReference type="ARBA" id="ARBA00023125"/>
    </source>
</evidence>
<dbReference type="GO" id="GO:0005524">
    <property type="term" value="F:ATP binding"/>
    <property type="evidence" value="ECO:0007669"/>
    <property type="project" value="UniProtKB-KW"/>
</dbReference>
<dbReference type="GO" id="GO:0005634">
    <property type="term" value="C:nucleus"/>
    <property type="evidence" value="ECO:0007669"/>
    <property type="project" value="UniProtKB-SubCell"/>
</dbReference>
<dbReference type="GO" id="GO:0046872">
    <property type="term" value="F:metal ion binding"/>
    <property type="evidence" value="ECO:0007669"/>
    <property type="project" value="UniProtKB-KW"/>
</dbReference>
<dbReference type="InterPro" id="IPR027417">
    <property type="entry name" value="P-loop_NTPase"/>
</dbReference>
<dbReference type="GO" id="GO:0006281">
    <property type="term" value="P:DNA repair"/>
    <property type="evidence" value="ECO:0007669"/>
    <property type="project" value="UniProtKB-KW"/>
</dbReference>
<keyword evidence="4" id="KW-0547">Nucleotide-binding</keyword>
<keyword evidence="11" id="KW-0238">DNA-binding</keyword>
<dbReference type="AlphaFoldDB" id="A0A433Q1I5"/>
<evidence type="ECO:0000256" key="5">
    <source>
        <dbReference type="ARBA" id="ARBA00022763"/>
    </source>
</evidence>
<comment type="caution">
    <text evidence="18">The sequence shown here is derived from an EMBL/GenBank/DDBJ whole genome shotgun (WGS) entry which is preliminary data.</text>
</comment>
<evidence type="ECO:0000259" key="17">
    <source>
        <dbReference type="SMART" id="SM00491"/>
    </source>
</evidence>
<protein>
    <recommendedName>
        <fullName evidence="16">Regulator of telomere elongation helicase 1 homolog</fullName>
    </recommendedName>
</protein>
<keyword evidence="3" id="KW-0479">Metal-binding</keyword>
<dbReference type="GO" id="GO:1904430">
    <property type="term" value="P:negative regulation of t-circle formation"/>
    <property type="evidence" value="ECO:0007669"/>
    <property type="project" value="TreeGrafter"/>
</dbReference>
<dbReference type="GO" id="GO:0003678">
    <property type="term" value="F:DNA helicase activity"/>
    <property type="evidence" value="ECO:0007669"/>
    <property type="project" value="TreeGrafter"/>
</dbReference>
<dbReference type="InterPro" id="IPR006555">
    <property type="entry name" value="ATP-dep_Helicase_C"/>
</dbReference>
<keyword evidence="10" id="KW-0411">Iron-sulfur</keyword>
<dbReference type="InterPro" id="IPR045028">
    <property type="entry name" value="DinG/Rad3-like"/>
</dbReference>
<evidence type="ECO:0000256" key="13">
    <source>
        <dbReference type="ARBA" id="ARBA00023235"/>
    </source>
</evidence>
<dbReference type="GO" id="GO:0090657">
    <property type="term" value="P:telomeric loop disassembly"/>
    <property type="evidence" value="ECO:0007669"/>
    <property type="project" value="TreeGrafter"/>
</dbReference>
<dbReference type="GO" id="GO:0070182">
    <property type="term" value="F:DNA polymerase binding"/>
    <property type="evidence" value="ECO:0007669"/>
    <property type="project" value="TreeGrafter"/>
</dbReference>
<evidence type="ECO:0000256" key="9">
    <source>
        <dbReference type="ARBA" id="ARBA00023004"/>
    </source>
</evidence>
<evidence type="ECO:0000256" key="6">
    <source>
        <dbReference type="ARBA" id="ARBA00022801"/>
    </source>
</evidence>
<evidence type="ECO:0000256" key="16">
    <source>
        <dbReference type="ARBA" id="ARBA00073810"/>
    </source>
</evidence>
<keyword evidence="5" id="KW-0227">DNA damage</keyword>
<evidence type="ECO:0000256" key="15">
    <source>
        <dbReference type="ARBA" id="ARBA00049360"/>
    </source>
</evidence>
<evidence type="ECO:0000313" key="18">
    <source>
        <dbReference type="EMBL" id="RUS23626.1"/>
    </source>
</evidence>
<dbReference type="Pfam" id="PF13307">
    <property type="entry name" value="Helicase_C_2"/>
    <property type="match status" value="1"/>
</dbReference>
<organism evidence="18 19">
    <name type="scientific">Jimgerdemannia flammicorona</name>
    <dbReference type="NCBI Taxonomy" id="994334"/>
    <lineage>
        <taxon>Eukaryota</taxon>
        <taxon>Fungi</taxon>
        <taxon>Fungi incertae sedis</taxon>
        <taxon>Mucoromycota</taxon>
        <taxon>Mucoromycotina</taxon>
        <taxon>Endogonomycetes</taxon>
        <taxon>Endogonales</taxon>
        <taxon>Endogonaceae</taxon>
        <taxon>Jimgerdemannia</taxon>
    </lineage>
</organism>
<dbReference type="GO" id="GO:0051539">
    <property type="term" value="F:4 iron, 4 sulfur cluster binding"/>
    <property type="evidence" value="ECO:0007669"/>
    <property type="project" value="UniProtKB-KW"/>
</dbReference>
<dbReference type="GO" id="GO:0045910">
    <property type="term" value="P:negative regulation of DNA recombination"/>
    <property type="evidence" value="ECO:0007669"/>
    <property type="project" value="TreeGrafter"/>
</dbReference>
<dbReference type="PANTHER" id="PTHR11472:SF34">
    <property type="entry name" value="REGULATOR OF TELOMERE ELONGATION HELICASE 1"/>
    <property type="match status" value="1"/>
</dbReference>
<dbReference type="GO" id="GO:0016818">
    <property type="term" value="F:hydrolase activity, acting on acid anhydrides, in phosphorus-containing anhydrides"/>
    <property type="evidence" value="ECO:0007669"/>
    <property type="project" value="InterPro"/>
</dbReference>
<accession>A0A433Q1I5</accession>
<dbReference type="GO" id="GO:0003677">
    <property type="term" value="F:DNA binding"/>
    <property type="evidence" value="ECO:0007669"/>
    <property type="project" value="UniProtKB-KW"/>
</dbReference>
<name>A0A433Q1I5_9FUNG</name>
<evidence type="ECO:0000313" key="19">
    <source>
        <dbReference type="Proteomes" id="UP000274822"/>
    </source>
</evidence>
<keyword evidence="8" id="KW-0067">ATP-binding</keyword>
<dbReference type="Proteomes" id="UP000274822">
    <property type="component" value="Unassembled WGS sequence"/>
</dbReference>
<keyword evidence="13" id="KW-0413">Isomerase</keyword>
<evidence type="ECO:0000256" key="4">
    <source>
        <dbReference type="ARBA" id="ARBA00022741"/>
    </source>
</evidence>
<keyword evidence="2" id="KW-0004">4Fe-4S</keyword>
<evidence type="ECO:0000256" key="1">
    <source>
        <dbReference type="ARBA" id="ARBA00004123"/>
    </source>
</evidence>